<dbReference type="Pfam" id="PF00075">
    <property type="entry name" value="RNase_H"/>
    <property type="match status" value="1"/>
</dbReference>
<name>A0A0N5BIQ0_STREA</name>
<evidence type="ECO:0000259" key="1">
    <source>
        <dbReference type="PROSITE" id="PS50879"/>
    </source>
</evidence>
<dbReference type="SUPFAM" id="SSF53098">
    <property type="entry name" value="Ribonuclease H-like"/>
    <property type="match status" value="1"/>
</dbReference>
<evidence type="ECO:0000313" key="2">
    <source>
        <dbReference type="Proteomes" id="UP000046392"/>
    </source>
</evidence>
<dbReference type="InterPro" id="IPR036397">
    <property type="entry name" value="RNaseH_sf"/>
</dbReference>
<sequence length="260" mass="28853">MDSPYLYKLLYSDKNQIDNLENSITQLPNLDATQDDNLFQNLSPADLSIDKVNLNPVDLPPLTPLDSSNSVSSLSNVNNVPSYVKLDSQLSVEQYIKENDISIICSTDGSCESGRGLAYYIKYPKGEIEKSFRAGNNSSAQYLEITALHQCLVELSELNNKNEFPSSSKILIITDSDYGARALSTDLKKWLSCGFQKTDGKKLTHENIIKSSWELIVNLDSTIIIGKVPGHKGIILNEKVDTMARRAAVRPVKQAVSFNF</sequence>
<keyword evidence="2" id="KW-1185">Reference proteome</keyword>
<dbReference type="Proteomes" id="UP000046392">
    <property type="component" value="Unplaced"/>
</dbReference>
<proteinExistence type="predicted"/>
<dbReference type="InterPro" id="IPR012337">
    <property type="entry name" value="RNaseH-like_sf"/>
</dbReference>
<dbReference type="AlphaFoldDB" id="A0A0N5BIQ0"/>
<dbReference type="GO" id="GO:0004523">
    <property type="term" value="F:RNA-DNA hybrid ribonuclease activity"/>
    <property type="evidence" value="ECO:0007669"/>
    <property type="project" value="InterPro"/>
</dbReference>
<reference evidence="3" key="1">
    <citation type="submission" date="2017-02" db="UniProtKB">
        <authorList>
            <consortium name="WormBaseParasite"/>
        </authorList>
    </citation>
    <scope>IDENTIFICATION</scope>
</reference>
<dbReference type="Gene3D" id="3.30.420.10">
    <property type="entry name" value="Ribonuclease H-like superfamily/Ribonuclease H"/>
    <property type="match status" value="1"/>
</dbReference>
<dbReference type="GO" id="GO:0003676">
    <property type="term" value="F:nucleic acid binding"/>
    <property type="evidence" value="ECO:0007669"/>
    <property type="project" value="InterPro"/>
</dbReference>
<protein>
    <submittedName>
        <fullName evidence="3">RNase H domain-containing protein</fullName>
    </submittedName>
</protein>
<accession>A0A0N5BIQ0</accession>
<feature type="domain" description="RNase H type-1" evidence="1">
    <location>
        <begin position="99"/>
        <end position="249"/>
    </location>
</feature>
<dbReference type="InterPro" id="IPR002156">
    <property type="entry name" value="RNaseH_domain"/>
</dbReference>
<dbReference type="WBParaSite" id="SPAL_0000583000.1">
    <property type="protein sequence ID" value="SPAL_0000583000.1"/>
    <property type="gene ID" value="SPAL_0000583000"/>
</dbReference>
<organism evidence="2 3">
    <name type="scientific">Strongyloides papillosus</name>
    <name type="common">Intestinal threadworm</name>
    <dbReference type="NCBI Taxonomy" id="174720"/>
    <lineage>
        <taxon>Eukaryota</taxon>
        <taxon>Metazoa</taxon>
        <taxon>Ecdysozoa</taxon>
        <taxon>Nematoda</taxon>
        <taxon>Chromadorea</taxon>
        <taxon>Rhabditida</taxon>
        <taxon>Tylenchina</taxon>
        <taxon>Panagrolaimomorpha</taxon>
        <taxon>Strongyloidoidea</taxon>
        <taxon>Strongyloididae</taxon>
        <taxon>Strongyloides</taxon>
    </lineage>
</organism>
<dbReference type="PROSITE" id="PS50879">
    <property type="entry name" value="RNASE_H_1"/>
    <property type="match status" value="1"/>
</dbReference>
<evidence type="ECO:0000313" key="3">
    <source>
        <dbReference type="WBParaSite" id="SPAL_0000583000.1"/>
    </source>
</evidence>
<dbReference type="STRING" id="174720.A0A0N5BIQ0"/>